<dbReference type="Gene3D" id="3.40.50.720">
    <property type="entry name" value="NAD(P)-binding Rossmann-like Domain"/>
    <property type="match status" value="1"/>
</dbReference>
<keyword evidence="3" id="KW-1185">Reference proteome</keyword>
<gene>
    <name evidence="2" type="ORF">Q4I28_007014</name>
</gene>
<dbReference type="InterPro" id="IPR002347">
    <property type="entry name" value="SDR_fam"/>
</dbReference>
<dbReference type="Pfam" id="PF00106">
    <property type="entry name" value="adh_short"/>
    <property type="match status" value="1"/>
</dbReference>
<dbReference type="SUPFAM" id="SSF51735">
    <property type="entry name" value="NAD(P)-binding Rossmann-fold domains"/>
    <property type="match status" value="1"/>
</dbReference>
<dbReference type="InterPro" id="IPR036291">
    <property type="entry name" value="NAD(P)-bd_dom_sf"/>
</dbReference>
<dbReference type="Proteomes" id="UP001501274">
    <property type="component" value="Unassembled WGS sequence"/>
</dbReference>
<comment type="caution">
    <text evidence="2">The sequence shown here is derived from an EMBL/GenBank/DDBJ whole genome shotgun (WGS) entry which is preliminary data.</text>
</comment>
<sequence length="93" mass="9759">MQQHGWGCIVNTSSALGLVGCPSKAAYSESKHSVIGHTEPVALEVAPTLRLELQKPKSPLGRQTGTPKLRTAVPSAAPCSEPSPLYSRSPHSS</sequence>
<reference evidence="2 3" key="1">
    <citation type="submission" date="2024-02" db="EMBL/GenBank/DDBJ databases">
        <title>FIRST GENOME SEQUENCES OF Leishmania (Viannia) shawi, Leishmania (Viannia) lindenbergi AND Leishmania (Viannia) utingensis.</title>
        <authorList>
            <person name="Resadore F."/>
            <person name="Custodio M.G.F."/>
            <person name="Boite M.C."/>
            <person name="Cupolillo E."/>
            <person name="Ferreira G.E.M."/>
        </authorList>
    </citation>
    <scope>NUCLEOTIDE SEQUENCE [LARGE SCALE GENOMIC DNA]</scope>
    <source>
        <strain evidence="2 3">MDAS/BR/1979/M5533</strain>
    </source>
</reference>
<evidence type="ECO:0000313" key="2">
    <source>
        <dbReference type="EMBL" id="KAL0518743.1"/>
    </source>
</evidence>
<protein>
    <submittedName>
        <fullName evidence="2">Short chain dehydrogenase</fullName>
    </submittedName>
</protein>
<dbReference type="AlphaFoldDB" id="A0AAW3BB87"/>
<organism evidence="2 3">
    <name type="scientific">Leishmania naiffi</name>
    <dbReference type="NCBI Taxonomy" id="5678"/>
    <lineage>
        <taxon>Eukaryota</taxon>
        <taxon>Discoba</taxon>
        <taxon>Euglenozoa</taxon>
        <taxon>Kinetoplastea</taxon>
        <taxon>Metakinetoplastina</taxon>
        <taxon>Trypanosomatida</taxon>
        <taxon>Trypanosomatidae</taxon>
        <taxon>Leishmaniinae</taxon>
        <taxon>Leishmania</taxon>
        <taxon>Leishmania naiffi species complex</taxon>
    </lineage>
</organism>
<dbReference type="PRINTS" id="PR00081">
    <property type="entry name" value="GDHRDH"/>
</dbReference>
<evidence type="ECO:0000313" key="3">
    <source>
        <dbReference type="Proteomes" id="UP001501274"/>
    </source>
</evidence>
<name>A0AAW3BB87_9TRYP</name>
<evidence type="ECO:0000256" key="1">
    <source>
        <dbReference type="SAM" id="MobiDB-lite"/>
    </source>
</evidence>
<proteinExistence type="predicted"/>
<accession>A0AAW3BB87</accession>
<dbReference type="EMBL" id="JBAMZN010000035">
    <property type="protein sequence ID" value="KAL0518743.1"/>
    <property type="molecule type" value="Genomic_DNA"/>
</dbReference>
<feature type="region of interest" description="Disordered" evidence="1">
    <location>
        <begin position="55"/>
        <end position="93"/>
    </location>
</feature>